<comment type="caution">
    <text evidence="11">The sequence shown here is derived from an EMBL/GenBank/DDBJ whole genome shotgun (WGS) entry which is preliminary data.</text>
</comment>
<evidence type="ECO:0000313" key="11">
    <source>
        <dbReference type="EMBL" id="KAJ8605741.1"/>
    </source>
</evidence>
<dbReference type="FunFam" id="3.40.50.300:FF:000269">
    <property type="entry name" value="ATP-dependent RNA helicase SUPV3L1, mitochondrial"/>
    <property type="match status" value="1"/>
</dbReference>
<dbReference type="EMBL" id="JAQMWT010000310">
    <property type="protein sequence ID" value="KAJ8605741.1"/>
    <property type="molecule type" value="Genomic_DNA"/>
</dbReference>
<keyword evidence="5" id="KW-0347">Helicase</keyword>
<keyword evidence="6" id="KW-0067">ATP-binding</keyword>
<evidence type="ECO:0000256" key="2">
    <source>
        <dbReference type="ARBA" id="ARBA00012552"/>
    </source>
</evidence>
<dbReference type="CDD" id="cd18805">
    <property type="entry name" value="SF2_C_suv3"/>
    <property type="match status" value="1"/>
</dbReference>
<dbReference type="GO" id="GO:0003724">
    <property type="term" value="F:RNA helicase activity"/>
    <property type="evidence" value="ECO:0007669"/>
    <property type="project" value="UniProtKB-EC"/>
</dbReference>
<dbReference type="Proteomes" id="UP001230188">
    <property type="component" value="Unassembled WGS sequence"/>
</dbReference>
<keyword evidence="4" id="KW-0378">Hydrolase</keyword>
<dbReference type="GO" id="GO:0016787">
    <property type="term" value="F:hydrolase activity"/>
    <property type="evidence" value="ECO:0007669"/>
    <property type="project" value="UniProtKB-KW"/>
</dbReference>
<dbReference type="Pfam" id="PF00271">
    <property type="entry name" value="Helicase_C"/>
    <property type="match status" value="1"/>
</dbReference>
<dbReference type="GO" id="GO:0000965">
    <property type="term" value="P:mitochondrial RNA 3'-end processing"/>
    <property type="evidence" value="ECO:0007669"/>
    <property type="project" value="TreeGrafter"/>
</dbReference>
<dbReference type="AlphaFoldDB" id="A0AAD7UHH1"/>
<dbReference type="Gene3D" id="1.20.272.40">
    <property type="match status" value="1"/>
</dbReference>
<dbReference type="FunFam" id="3.40.50.300:FF:000957">
    <property type="entry name" value="ATP-dependent RNA helicase SUV3L, mitochondrial"/>
    <property type="match status" value="1"/>
</dbReference>
<proteinExistence type="predicted"/>
<evidence type="ECO:0000256" key="8">
    <source>
        <dbReference type="ARBA" id="ARBA00023128"/>
    </source>
</evidence>
<dbReference type="Gene3D" id="1.20.58.1080">
    <property type="match status" value="1"/>
</dbReference>
<evidence type="ECO:0000313" key="12">
    <source>
        <dbReference type="Proteomes" id="UP001230188"/>
    </source>
</evidence>
<evidence type="ECO:0000256" key="5">
    <source>
        <dbReference type="ARBA" id="ARBA00022806"/>
    </source>
</evidence>
<dbReference type="PANTHER" id="PTHR12131:SF1">
    <property type="entry name" value="ATP-DEPENDENT RNA HELICASE SUPV3L1, MITOCHONDRIAL-RELATED"/>
    <property type="match status" value="1"/>
</dbReference>
<dbReference type="PANTHER" id="PTHR12131">
    <property type="entry name" value="ATP-DEPENDENT RNA AND DNA HELICASE"/>
    <property type="match status" value="1"/>
</dbReference>
<accession>A0AAD7UHH1</accession>
<dbReference type="InterPro" id="IPR027417">
    <property type="entry name" value="P-loop_NTPase"/>
</dbReference>
<dbReference type="Pfam" id="PF12513">
    <property type="entry name" value="SUV3_C"/>
    <property type="match status" value="1"/>
</dbReference>
<name>A0AAD7UHH1_9STRA</name>
<evidence type="ECO:0000259" key="10">
    <source>
        <dbReference type="PROSITE" id="PS51194"/>
    </source>
</evidence>
<dbReference type="GO" id="GO:0045025">
    <property type="term" value="C:mitochondrial degradosome"/>
    <property type="evidence" value="ECO:0007669"/>
    <property type="project" value="TreeGrafter"/>
</dbReference>
<gene>
    <name evidence="11" type="ORF">CTAYLR_008468</name>
</gene>
<sequence>MILRRLRRKLSSVAQELDEIRSSSSSSWSDLRSPAQLYPRARLRKRRIVYHGGPTNSGKTYWALEALKNARAEEGGGVYAGPLRLLAVEVYERLNQSGIYCSLFTGQERREVPFATHASCTIEMVPVGASFDVAVVDEIQMIGTFDRGHAWTRAVHGLDAREIHVCGALDAADLVARVCEDSGDDFELKTYERLTPLEVEPKPLVSWRDVRRGDCVVTFSRDDIHLVRRDIEKTNEGARCGVVYGQLPPETRSEQARLFNAGEYDVLVASDAIGMGLNLNIRRVIFRSTTKFSAGPTPDGCWERRRAPVEPTLVKQIAGRAGRMSSDFQAGAVTAMAPDDLAYVRKALATPQKPVVRAGLFPPAEILALFASTRPPEPLAATLQAFAAESKLDTDTYFLCAHHDMASASDKLVDSLDVPDLLVFCNAPCNLNDRFAVSMLKHFAQARKIRKPTGPNVRLPVKAPRHLNDLHDLCSKHNVLDTYLWLHYRFPDTFPEVDLARAQKARAIALIAAALYTNNLDLPEPKFPVDAPARATTTTAGIQAPEGDHPESARV</sequence>
<evidence type="ECO:0000256" key="4">
    <source>
        <dbReference type="ARBA" id="ARBA00022801"/>
    </source>
</evidence>
<dbReference type="InterPro" id="IPR022192">
    <property type="entry name" value="SUV3_C"/>
</dbReference>
<dbReference type="SMART" id="SM00490">
    <property type="entry name" value="HELICc"/>
    <property type="match status" value="1"/>
</dbReference>
<dbReference type="PROSITE" id="PS51194">
    <property type="entry name" value="HELICASE_CTER"/>
    <property type="match status" value="1"/>
</dbReference>
<keyword evidence="7" id="KW-0809">Transit peptide</keyword>
<dbReference type="InterPro" id="IPR001650">
    <property type="entry name" value="Helicase_C-like"/>
</dbReference>
<dbReference type="EC" id="3.6.4.13" evidence="2"/>
<feature type="domain" description="Helicase C-terminal" evidence="10">
    <location>
        <begin position="189"/>
        <end position="368"/>
    </location>
</feature>
<dbReference type="InterPro" id="IPR050699">
    <property type="entry name" value="RNA-DNA_Helicase"/>
</dbReference>
<dbReference type="GO" id="GO:0005524">
    <property type="term" value="F:ATP binding"/>
    <property type="evidence" value="ECO:0007669"/>
    <property type="project" value="UniProtKB-KW"/>
</dbReference>
<comment type="catalytic activity">
    <reaction evidence="9">
        <text>ATP + H2O = ADP + phosphate + H(+)</text>
        <dbReference type="Rhea" id="RHEA:13065"/>
        <dbReference type="ChEBI" id="CHEBI:15377"/>
        <dbReference type="ChEBI" id="CHEBI:15378"/>
        <dbReference type="ChEBI" id="CHEBI:30616"/>
        <dbReference type="ChEBI" id="CHEBI:43474"/>
        <dbReference type="ChEBI" id="CHEBI:456216"/>
        <dbReference type="EC" id="3.6.4.13"/>
    </reaction>
</comment>
<dbReference type="Pfam" id="PF22527">
    <property type="entry name" value="DEXQc_Suv3"/>
    <property type="match status" value="1"/>
</dbReference>
<dbReference type="InterPro" id="IPR044774">
    <property type="entry name" value="Suv3_DEXQc"/>
</dbReference>
<evidence type="ECO:0000256" key="6">
    <source>
        <dbReference type="ARBA" id="ARBA00022840"/>
    </source>
</evidence>
<dbReference type="CDD" id="cd17913">
    <property type="entry name" value="DEXQc_Suv3"/>
    <property type="match status" value="1"/>
</dbReference>
<evidence type="ECO:0000256" key="1">
    <source>
        <dbReference type="ARBA" id="ARBA00004173"/>
    </source>
</evidence>
<evidence type="ECO:0000256" key="3">
    <source>
        <dbReference type="ARBA" id="ARBA00022741"/>
    </source>
</evidence>
<dbReference type="Gene3D" id="3.40.50.300">
    <property type="entry name" value="P-loop containing nucleotide triphosphate hydrolases"/>
    <property type="match status" value="2"/>
</dbReference>
<dbReference type="InterPro" id="IPR055206">
    <property type="entry name" value="DEXQc_SUV3"/>
</dbReference>
<reference evidence="11" key="1">
    <citation type="submission" date="2023-01" db="EMBL/GenBank/DDBJ databases">
        <title>Metagenome sequencing of chrysophaentin producing Chrysophaeum taylorii.</title>
        <authorList>
            <person name="Davison J."/>
            <person name="Bewley C."/>
        </authorList>
    </citation>
    <scope>NUCLEOTIDE SEQUENCE</scope>
    <source>
        <strain evidence="11">NIES-1699</strain>
    </source>
</reference>
<protein>
    <recommendedName>
        <fullName evidence="2">RNA helicase</fullName>
        <ecNumber evidence="2">3.6.4.13</ecNumber>
    </recommendedName>
</protein>
<organism evidence="11 12">
    <name type="scientific">Chrysophaeum taylorii</name>
    <dbReference type="NCBI Taxonomy" id="2483200"/>
    <lineage>
        <taxon>Eukaryota</taxon>
        <taxon>Sar</taxon>
        <taxon>Stramenopiles</taxon>
        <taxon>Ochrophyta</taxon>
        <taxon>Pelagophyceae</taxon>
        <taxon>Pelagomonadales</taxon>
        <taxon>Pelagomonadaceae</taxon>
        <taxon>Chrysophaeum</taxon>
    </lineage>
</organism>
<evidence type="ECO:0000256" key="9">
    <source>
        <dbReference type="ARBA" id="ARBA00047984"/>
    </source>
</evidence>
<evidence type="ECO:0000256" key="7">
    <source>
        <dbReference type="ARBA" id="ARBA00022946"/>
    </source>
</evidence>
<keyword evidence="12" id="KW-1185">Reference proteome</keyword>
<keyword evidence="8" id="KW-0496">Mitochondrion</keyword>
<comment type="subcellular location">
    <subcellularLocation>
        <location evidence="1">Mitochondrion</location>
    </subcellularLocation>
</comment>
<keyword evidence="3" id="KW-0547">Nucleotide-binding</keyword>
<dbReference type="SUPFAM" id="SSF52540">
    <property type="entry name" value="P-loop containing nucleoside triphosphate hydrolases"/>
    <property type="match status" value="1"/>
</dbReference>